<keyword evidence="3" id="KW-1185">Reference proteome</keyword>
<feature type="non-terminal residue" evidence="2">
    <location>
        <position position="1"/>
    </location>
</feature>
<accession>A0ABS9RMZ8</accession>
<feature type="domain" description="DUF6927" evidence="1">
    <location>
        <begin position="32"/>
        <end position="93"/>
    </location>
</feature>
<dbReference type="InterPro" id="IPR053845">
    <property type="entry name" value="DUF6927"/>
</dbReference>
<evidence type="ECO:0000259" key="1">
    <source>
        <dbReference type="Pfam" id="PF21992"/>
    </source>
</evidence>
<feature type="non-terminal residue" evidence="2">
    <location>
        <position position="95"/>
    </location>
</feature>
<gene>
    <name evidence="2" type="ORF">MKW35_16605</name>
</gene>
<reference evidence="2" key="1">
    <citation type="submission" date="2022-02" db="EMBL/GenBank/DDBJ databases">
        <title>Aestuariibaculum sp., a marine bacterium isolated from sediment in Guangxi.</title>
        <authorList>
            <person name="Ying J."/>
        </authorList>
    </citation>
    <scope>NUCLEOTIDE SEQUENCE</scope>
    <source>
        <strain evidence="2">L182</strain>
    </source>
</reference>
<dbReference type="EMBL" id="JAKVQD010000125">
    <property type="protein sequence ID" value="MCH4554242.1"/>
    <property type="molecule type" value="Genomic_DNA"/>
</dbReference>
<dbReference type="Proteomes" id="UP001156141">
    <property type="component" value="Unassembled WGS sequence"/>
</dbReference>
<evidence type="ECO:0000313" key="3">
    <source>
        <dbReference type="Proteomes" id="UP001156141"/>
    </source>
</evidence>
<comment type="caution">
    <text evidence="2">The sequence shown here is derived from an EMBL/GenBank/DDBJ whole genome shotgun (WGS) entry which is preliminary data.</text>
</comment>
<proteinExistence type="predicted"/>
<dbReference type="Pfam" id="PF21992">
    <property type="entry name" value="DUF6927"/>
    <property type="match status" value="1"/>
</dbReference>
<sequence>DGEHFGYKDMEESMGPCEDDCPERILRLLTSSDSESALQWRRRCLANLRLRARKLSEGMRIRLAVPLHFTNGHEGTDFTVVKHRRGIAFRPVDGF</sequence>
<name>A0ABS9RMZ8_9FLAO</name>
<organism evidence="2 3">
    <name type="scientific">Aestuariibaculum lutulentum</name>
    <dbReference type="NCBI Taxonomy" id="2920935"/>
    <lineage>
        <taxon>Bacteria</taxon>
        <taxon>Pseudomonadati</taxon>
        <taxon>Bacteroidota</taxon>
        <taxon>Flavobacteriia</taxon>
        <taxon>Flavobacteriales</taxon>
        <taxon>Flavobacteriaceae</taxon>
    </lineage>
</organism>
<evidence type="ECO:0000313" key="2">
    <source>
        <dbReference type="EMBL" id="MCH4554242.1"/>
    </source>
</evidence>
<protein>
    <recommendedName>
        <fullName evidence="1">DUF6927 domain-containing protein</fullName>
    </recommendedName>
</protein>